<dbReference type="SUPFAM" id="SSF63829">
    <property type="entry name" value="Calcium-dependent phosphotriesterase"/>
    <property type="match status" value="1"/>
</dbReference>
<name>A0A6P1MHS8_9FIRM</name>
<dbReference type="RefSeq" id="WP_162363212.1">
    <property type="nucleotide sequence ID" value="NZ_CP047591.1"/>
</dbReference>
<evidence type="ECO:0000256" key="2">
    <source>
        <dbReference type="SAM" id="SignalP"/>
    </source>
</evidence>
<feature type="region of interest" description="Disordered" evidence="1">
    <location>
        <begin position="555"/>
        <end position="609"/>
    </location>
</feature>
<accession>A0A6P1MHS8</accession>
<feature type="chain" id="PRO_5026736799" evidence="2">
    <location>
        <begin position="24"/>
        <end position="1372"/>
    </location>
</feature>
<evidence type="ECO:0000313" key="3">
    <source>
        <dbReference type="EMBL" id="QHI73447.1"/>
    </source>
</evidence>
<feature type="region of interest" description="Disordered" evidence="1">
    <location>
        <begin position="789"/>
        <end position="845"/>
    </location>
</feature>
<reference evidence="3 4" key="1">
    <citation type="submission" date="2020-01" db="EMBL/GenBank/DDBJ databases">
        <title>Genomic analysis of Aminipila sp. CBA3637.</title>
        <authorList>
            <person name="Kim Y.B."/>
            <person name="Roh S.W."/>
        </authorList>
    </citation>
    <scope>NUCLEOTIDE SEQUENCE [LARGE SCALE GENOMIC DNA]</scope>
    <source>
        <strain evidence="3 4">CBA3637</strain>
    </source>
</reference>
<dbReference type="Proteomes" id="UP000463883">
    <property type="component" value="Chromosome"/>
</dbReference>
<evidence type="ECO:0000313" key="4">
    <source>
        <dbReference type="Proteomes" id="UP000463883"/>
    </source>
</evidence>
<gene>
    <name evidence="3" type="ORF">Ami3637_14635</name>
</gene>
<organism evidence="3 4">
    <name type="scientific">Aminipila terrae</name>
    <dbReference type="NCBI Taxonomy" id="2697030"/>
    <lineage>
        <taxon>Bacteria</taxon>
        <taxon>Bacillati</taxon>
        <taxon>Bacillota</taxon>
        <taxon>Clostridia</taxon>
        <taxon>Peptostreptococcales</taxon>
        <taxon>Anaerovoracaceae</taxon>
        <taxon>Aminipila</taxon>
    </lineage>
</organism>
<evidence type="ECO:0000256" key="1">
    <source>
        <dbReference type="SAM" id="MobiDB-lite"/>
    </source>
</evidence>
<feature type="signal peptide" evidence="2">
    <location>
        <begin position="1"/>
        <end position="23"/>
    </location>
</feature>
<proteinExistence type="predicted"/>
<dbReference type="KEGG" id="amic:Ami3637_14635"/>
<keyword evidence="4" id="KW-1185">Reference proteome</keyword>
<keyword evidence="2" id="KW-0732">Signal</keyword>
<protein>
    <submittedName>
        <fullName evidence="3">Uncharacterized protein</fullName>
    </submittedName>
</protein>
<sequence>MRKIICLTISFILLFSGTPVSFAGQTVIYKDDDLKPVSVSFEDKESLNHVKVYSDTSGSSINLSTKGAIASVSLTDDRAEGNYAAKVTVGSSSNNNKNFIINLLDFGSAGLATSNFSKVTLKVKPAMGAKSIRFYANYLSSDGSWAASPSAVSIPYTVGANLESGKWNTVNLDLSALGLSQSCNTIQAVVNEKSTWEFDDIKLKRQQAGTLAFSEEQNVASGGSIETNENVKLMYYTSGTSDLSKGKIAGLNIAADRSAASKTDSSVQLLKSVSNIQAGKVASSANGRTIYYVNHDGTKDVVYRYDRGTGNSMALPEFTAALKTYWSISDEMRIAIEPCNRTVDRIDASPDGNTVAALKKGVKMPAEMNSSAMIKTDVIAFNDGKSIYRAGIQSTFASTASAELKNQNYWGIDSFSFVSNSQIIEKEKYYVLNGGTYQATGAVRYKSFTLSNDSYTTATIDETTYLNLLSRQSLSSDNQCFVYKVEADNDTNNYVVNKYGDDRTIGYDANKVTVSYTDTTGTSQNSTAVTLKSQIVGMSPVNADKNFVVVKTKPNTSTTTTESNAGNTTITGGSISKSTSTNNGTTTTNTNSSTTTTGSSIGNTTTNATTNTTEVAGMSNLIINGNFENGTTGWVANAKASLLSNGIARFTVGYKWGSIGSTARISSNEGDRIYFRAKIKAPYSGVCTGLSAQSGGNGLITGISSPLVTGNFELTSGIYVSGTIGHITDFYFLICDNNESNWKEIQAKECIAVNLTRVFGVGNEPTKEWCDEHLSYNNLINSVNGTATTSSAVTSGTQDTSVNSSTSSSTTQSDQQKNNSSVTSSNNLSQSASENEWRSTETTSSTTNTSTVARYDWYAIDINKGTAVPLDFDYDNGIITEVSQAGTVMVITYVANGTTYTYRYDTLTKKLYNDADGLESMKFNLYLSTKQPDGRYTDKKIVSLKSNITDIKTNGKAEVAFVKLQDNKWYMVNTKTGSVAELKLDLNNAQVLYVTEDNKLFLYDTNSRYAVYDPATDSLKEVRPADAANDKFLVVDSGRQILYRTTAGALKSKYLEDVKADSGQYYLVSFDGKNTWQTYKYGKWQTVCNGDKLTENSMKQYGMSLSEVNALETSDFEPLYDGNRQIYSLDLAAMLRDGSYYGSQSIDSVHWFLDQDSNDNPLYGKKTFFAKAVDMTADNARIIDKILIHETGPADFTGYYFFEKDGKYFYYDENGWKDGESDNISAMLKDVEGRYVDITLSGMTKKEVMAIPASKLTERFVNKETSGGAINFRLIYCSRIDDEAIDKYISTPELAVEQNVFSSKPYKIIIRQTDGKEIVYTNLTKDQAEDFMAWIQQRQAGYGNVFYRMVTDSVDEFINYYMIVNVHAEREK</sequence>
<dbReference type="EMBL" id="CP047591">
    <property type="protein sequence ID" value="QHI73447.1"/>
    <property type="molecule type" value="Genomic_DNA"/>
</dbReference>